<dbReference type="SUPFAM" id="SSF51182">
    <property type="entry name" value="RmlC-like cupins"/>
    <property type="match status" value="1"/>
</dbReference>
<dbReference type="STRING" id="1656094.BFC18_05800"/>
<evidence type="ECO:0000256" key="1">
    <source>
        <dbReference type="SAM" id="SignalP"/>
    </source>
</evidence>
<proteinExistence type="predicted"/>
<evidence type="ECO:0008006" key="4">
    <source>
        <dbReference type="Google" id="ProtNLM"/>
    </source>
</evidence>
<sequence>MSFLRHVWKSGLCLLLAASANTYAHELHEPGHIASPKMYEMLLENDRALVLKMVLKPGESDAFHSHNNETVYFEKGSKLKIETLGGESVVADVPDGHVMWHEAWTHRVTNLGKQTAIAIIVEEK</sequence>
<dbReference type="AlphaFoldDB" id="A0A1E7ZEM0"/>
<protein>
    <recommendedName>
        <fullName evidence="4">Cupin 2 conserved barrel domain-containing protein</fullName>
    </recommendedName>
</protein>
<dbReference type="EMBL" id="MDHN01000009">
    <property type="protein sequence ID" value="OFC71951.1"/>
    <property type="molecule type" value="Genomic_DNA"/>
</dbReference>
<name>A0A1E7ZEM0_9ALTE</name>
<accession>A0A1E7ZEM0</accession>
<keyword evidence="3" id="KW-1185">Reference proteome</keyword>
<dbReference type="Gene3D" id="2.60.120.10">
    <property type="entry name" value="Jelly Rolls"/>
    <property type="match status" value="1"/>
</dbReference>
<feature type="signal peptide" evidence="1">
    <location>
        <begin position="1"/>
        <end position="24"/>
    </location>
</feature>
<dbReference type="Proteomes" id="UP000175691">
    <property type="component" value="Unassembled WGS sequence"/>
</dbReference>
<evidence type="ECO:0000313" key="3">
    <source>
        <dbReference type="Proteomes" id="UP000175691"/>
    </source>
</evidence>
<comment type="caution">
    <text evidence="2">The sequence shown here is derived from an EMBL/GenBank/DDBJ whole genome shotgun (WGS) entry which is preliminary data.</text>
</comment>
<reference evidence="2 3" key="1">
    <citation type="submission" date="2016-08" db="EMBL/GenBank/DDBJ databases">
        <authorList>
            <person name="Seilhamer J.J."/>
        </authorList>
    </citation>
    <scope>NUCLEOTIDE SEQUENCE [LARGE SCALE GENOMIC DNA]</scope>
    <source>
        <strain evidence="2 3">KCTC 42603</strain>
    </source>
</reference>
<dbReference type="InterPro" id="IPR011051">
    <property type="entry name" value="RmlC_Cupin_sf"/>
</dbReference>
<dbReference type="OrthoDB" id="5917767at2"/>
<keyword evidence="1" id="KW-0732">Signal</keyword>
<dbReference type="InterPro" id="IPR014710">
    <property type="entry name" value="RmlC-like_jellyroll"/>
</dbReference>
<feature type="chain" id="PRO_5009209841" description="Cupin 2 conserved barrel domain-containing protein" evidence="1">
    <location>
        <begin position="25"/>
        <end position="124"/>
    </location>
</feature>
<gene>
    <name evidence="2" type="ORF">BFC18_05800</name>
</gene>
<evidence type="ECO:0000313" key="2">
    <source>
        <dbReference type="EMBL" id="OFC71951.1"/>
    </source>
</evidence>
<dbReference type="RefSeq" id="WP_070124001.1">
    <property type="nucleotide sequence ID" value="NZ_MDHN01000009.1"/>
</dbReference>
<organism evidence="2 3">
    <name type="scientific">Alteromonas confluentis</name>
    <dbReference type="NCBI Taxonomy" id="1656094"/>
    <lineage>
        <taxon>Bacteria</taxon>
        <taxon>Pseudomonadati</taxon>
        <taxon>Pseudomonadota</taxon>
        <taxon>Gammaproteobacteria</taxon>
        <taxon>Alteromonadales</taxon>
        <taxon>Alteromonadaceae</taxon>
        <taxon>Alteromonas/Salinimonas group</taxon>
        <taxon>Alteromonas</taxon>
    </lineage>
</organism>